<gene>
    <name evidence="1" type="ORF">A6A04_21255</name>
</gene>
<evidence type="ECO:0008006" key="3">
    <source>
        <dbReference type="Google" id="ProtNLM"/>
    </source>
</evidence>
<dbReference type="EMBL" id="LWQT01000004">
    <property type="protein sequence ID" value="OAN56769.1"/>
    <property type="molecule type" value="Genomic_DNA"/>
</dbReference>
<accession>A0A178MY83</accession>
<reference evidence="1 2" key="1">
    <citation type="submission" date="2016-04" db="EMBL/GenBank/DDBJ databases">
        <title>Draft genome sequence of freshwater magnetotactic bacteria Magnetospirillum marisnigri SP-1 and Magnetospirillum moscoviense BB-1.</title>
        <authorList>
            <person name="Koziaeva V."/>
            <person name="Dziuba M.V."/>
            <person name="Ivanov T.M."/>
            <person name="Kuznetsov B."/>
            <person name="Grouzdev D.S."/>
        </authorList>
    </citation>
    <scope>NUCLEOTIDE SEQUENCE [LARGE SCALE GENOMIC DNA]</scope>
    <source>
        <strain evidence="1 2">SP-1</strain>
    </source>
</reference>
<organism evidence="1 2">
    <name type="scientific">Paramagnetospirillum marisnigri</name>
    <dbReference type="NCBI Taxonomy" id="1285242"/>
    <lineage>
        <taxon>Bacteria</taxon>
        <taxon>Pseudomonadati</taxon>
        <taxon>Pseudomonadota</taxon>
        <taxon>Alphaproteobacteria</taxon>
        <taxon>Rhodospirillales</taxon>
        <taxon>Magnetospirillaceae</taxon>
        <taxon>Paramagnetospirillum</taxon>
    </lineage>
</organism>
<dbReference type="AlphaFoldDB" id="A0A178MY83"/>
<evidence type="ECO:0000313" key="2">
    <source>
        <dbReference type="Proteomes" id="UP000078428"/>
    </source>
</evidence>
<name>A0A178MY83_9PROT</name>
<dbReference type="Proteomes" id="UP000078428">
    <property type="component" value="Unassembled WGS sequence"/>
</dbReference>
<comment type="caution">
    <text evidence="1">The sequence shown here is derived from an EMBL/GenBank/DDBJ whole genome shotgun (WGS) entry which is preliminary data.</text>
</comment>
<sequence length="136" mass="14982">MVVTASGREFWEIKADSASVDGETADRTQLLSAALPRHGYSYRLVLGADLAKGPRIANALTLLRYGRDSLSAIERERVRLLFCGTQVTWGDVLHGVLGERGRRQICRLALEGVISFDVRTPLSDETPLSWAPSVEK</sequence>
<keyword evidence="2" id="KW-1185">Reference proteome</keyword>
<proteinExistence type="predicted"/>
<protein>
    <recommendedName>
        <fullName evidence="3">TnsA endonuclease N-terminal domain-containing protein</fullName>
    </recommendedName>
</protein>
<evidence type="ECO:0000313" key="1">
    <source>
        <dbReference type="EMBL" id="OAN56769.1"/>
    </source>
</evidence>